<dbReference type="AlphaFoldDB" id="A0A1R3VIX9"/>
<evidence type="ECO:0000313" key="2">
    <source>
        <dbReference type="Proteomes" id="UP000188388"/>
    </source>
</evidence>
<accession>A0A1R3VIX9</accession>
<dbReference type="Proteomes" id="UP000188388">
    <property type="component" value="Unassembled WGS sequence"/>
</dbReference>
<protein>
    <submittedName>
        <fullName evidence="1">Uncharacterized protein</fullName>
    </submittedName>
</protein>
<reference evidence="2" key="1">
    <citation type="submission" date="2017-01" db="EMBL/GenBank/DDBJ databases">
        <authorList>
            <person name="Brunel B."/>
        </authorList>
    </citation>
    <scope>NUCLEOTIDE SEQUENCE [LARGE SCALE GENOMIC DNA]</scope>
</reference>
<name>A0A1R3VIX9_9HYPH</name>
<proteinExistence type="predicted"/>
<evidence type="ECO:0000313" key="1">
    <source>
        <dbReference type="EMBL" id="SIT58835.1"/>
    </source>
</evidence>
<gene>
    <name evidence="1" type="ORF">BQ8794_60144</name>
</gene>
<sequence>MAEIANNIATIQTKAAELDTLIGQVRAAKTVIDAAEAEIRKQRPVSEPSRTYQERLALLALDAMAKPSITGDKTMAELAASAWAGVAVHCKTTEARSI</sequence>
<dbReference type="RefSeq" id="WP_077381899.1">
    <property type="nucleotide sequence ID" value="NZ_FTPD01000056.1"/>
</dbReference>
<dbReference type="EMBL" id="FTPD01000056">
    <property type="protein sequence ID" value="SIT58835.1"/>
    <property type="molecule type" value="Genomic_DNA"/>
</dbReference>
<organism evidence="1 2">
    <name type="scientific">Mesorhizobium prunaredense</name>
    <dbReference type="NCBI Taxonomy" id="1631249"/>
    <lineage>
        <taxon>Bacteria</taxon>
        <taxon>Pseudomonadati</taxon>
        <taxon>Pseudomonadota</taxon>
        <taxon>Alphaproteobacteria</taxon>
        <taxon>Hyphomicrobiales</taxon>
        <taxon>Phyllobacteriaceae</taxon>
        <taxon>Mesorhizobium</taxon>
    </lineage>
</organism>
<keyword evidence="2" id="KW-1185">Reference proteome</keyword>
<dbReference type="STRING" id="1631249.BQ8794_60144"/>